<keyword evidence="1" id="KW-1133">Transmembrane helix</keyword>
<name>A0ABT4D483_9CLOT</name>
<dbReference type="EMBL" id="JAPQER010000004">
    <property type="protein sequence ID" value="MCY6484853.1"/>
    <property type="molecule type" value="Genomic_DNA"/>
</dbReference>
<accession>A0ABT4D483</accession>
<feature type="transmembrane region" description="Helical" evidence="1">
    <location>
        <begin position="134"/>
        <end position="159"/>
    </location>
</feature>
<dbReference type="Proteomes" id="UP001078443">
    <property type="component" value="Unassembled WGS sequence"/>
</dbReference>
<feature type="transmembrane region" description="Helical" evidence="1">
    <location>
        <begin position="7"/>
        <end position="23"/>
    </location>
</feature>
<comment type="caution">
    <text evidence="2">The sequence shown here is derived from an EMBL/GenBank/DDBJ whole genome shotgun (WGS) entry which is preliminary data.</text>
</comment>
<sequence>MKKTQKLTFISLLVAQGLVLHVFERMLPVPFIAPGAKLGLTNIITVLALYMFNFKDVFLIIILRIILATLLGGTLSGFLYSIAGGILSFIAMYLMKRLGEKDISVIGVSIAGAIFHNIGQVIIAALVVENAMMFTYLPILLVAGIGTGFFVGLTSKYLLPFLKRIQMK</sequence>
<keyword evidence="1" id="KW-0812">Transmembrane</keyword>
<evidence type="ECO:0000256" key="1">
    <source>
        <dbReference type="SAM" id="Phobius"/>
    </source>
</evidence>
<feature type="transmembrane region" description="Helical" evidence="1">
    <location>
        <begin position="78"/>
        <end position="95"/>
    </location>
</feature>
<dbReference type="InterPro" id="IPR014535">
    <property type="entry name" value="Hpre_diP_synt_I"/>
</dbReference>
<dbReference type="RefSeq" id="WP_268041176.1">
    <property type="nucleotide sequence ID" value="NZ_JAPQER010000004.1"/>
</dbReference>
<dbReference type="PIRSF" id="PIRSF027391">
    <property type="entry name" value="Hpre_diP_synt_I"/>
    <property type="match status" value="1"/>
</dbReference>
<dbReference type="InterPro" id="IPR010898">
    <property type="entry name" value="Hpre_diP_synth_I"/>
</dbReference>
<evidence type="ECO:0000313" key="3">
    <source>
        <dbReference type="Proteomes" id="UP001078443"/>
    </source>
</evidence>
<dbReference type="Gene3D" id="1.10.1760.20">
    <property type="match status" value="1"/>
</dbReference>
<gene>
    <name evidence="2" type="ORF">OW763_10920</name>
</gene>
<evidence type="ECO:0000313" key="2">
    <source>
        <dbReference type="EMBL" id="MCY6484853.1"/>
    </source>
</evidence>
<feature type="transmembrane region" description="Helical" evidence="1">
    <location>
        <begin position="107"/>
        <end position="128"/>
    </location>
</feature>
<reference evidence="2" key="1">
    <citation type="submission" date="2022-12" db="EMBL/GenBank/DDBJ databases">
        <authorList>
            <person name="Wang J."/>
        </authorList>
    </citation>
    <scope>NUCLEOTIDE SEQUENCE</scope>
    <source>
        <strain evidence="2">HY-45-18</strain>
    </source>
</reference>
<organism evidence="2 3">
    <name type="scientific">Clostridium aestuarii</name>
    <dbReference type="NCBI Taxonomy" id="338193"/>
    <lineage>
        <taxon>Bacteria</taxon>
        <taxon>Bacillati</taxon>
        <taxon>Bacillota</taxon>
        <taxon>Clostridia</taxon>
        <taxon>Eubacteriales</taxon>
        <taxon>Clostridiaceae</taxon>
        <taxon>Clostridium</taxon>
    </lineage>
</organism>
<proteinExistence type="predicted"/>
<protein>
    <submittedName>
        <fullName evidence="2">Gx transporter family protein</fullName>
    </submittedName>
</protein>
<dbReference type="Pfam" id="PF07456">
    <property type="entry name" value="Hpre_diP_synt_I"/>
    <property type="match status" value="1"/>
</dbReference>
<keyword evidence="1" id="KW-0472">Membrane</keyword>
<keyword evidence="3" id="KW-1185">Reference proteome</keyword>